<dbReference type="GeneID" id="27899238"/>
<dbReference type="OrthoDB" id="4500971at2759"/>
<sequence>MQFTILAFAAMAAAIPAMIQERAPGSVCPALDTPLCCQADVDGVVDVTCEAPSDTSSVNAFKSSCASSGTTAKCCTLPLAGDALLCSSP</sequence>
<dbReference type="Pfam" id="PF06766">
    <property type="entry name" value="Hydrophobin_2"/>
    <property type="match status" value="1"/>
</dbReference>
<dbReference type="eggNOG" id="ENOG502T762">
    <property type="taxonomic scope" value="Eukaryota"/>
</dbReference>
<evidence type="ECO:0000313" key="3">
    <source>
        <dbReference type="EMBL" id="EMF11206.1"/>
    </source>
</evidence>
<gene>
    <name evidence="3" type="ORF">SEPMUDRAFT_126789</name>
</gene>
<dbReference type="InterPro" id="IPR010636">
    <property type="entry name" value="Class_II_hydrophobin"/>
</dbReference>
<dbReference type="RefSeq" id="XP_016759327.1">
    <property type="nucleotide sequence ID" value="XM_016902101.1"/>
</dbReference>
<keyword evidence="2" id="KW-1015">Disulfide bond</keyword>
<protein>
    <submittedName>
        <fullName evidence="3">Hydrophobin_2-domain-containing protein</fullName>
    </submittedName>
</protein>
<keyword evidence="4" id="KW-1185">Reference proteome</keyword>
<dbReference type="PANTHER" id="PTHR42341">
    <property type="entry name" value="HYDROPHOBIN"/>
    <property type="match status" value="1"/>
</dbReference>
<organism evidence="3 4">
    <name type="scientific">Sphaerulina musiva (strain SO2202)</name>
    <name type="common">Poplar stem canker fungus</name>
    <name type="synonym">Septoria musiva</name>
    <dbReference type="NCBI Taxonomy" id="692275"/>
    <lineage>
        <taxon>Eukaryota</taxon>
        <taxon>Fungi</taxon>
        <taxon>Dikarya</taxon>
        <taxon>Ascomycota</taxon>
        <taxon>Pezizomycotina</taxon>
        <taxon>Dothideomycetes</taxon>
        <taxon>Dothideomycetidae</taxon>
        <taxon>Mycosphaerellales</taxon>
        <taxon>Mycosphaerellaceae</taxon>
        <taxon>Sphaerulina</taxon>
    </lineage>
</organism>
<dbReference type="STRING" id="692275.M3CDV7"/>
<dbReference type="GO" id="GO:0005576">
    <property type="term" value="C:extracellular region"/>
    <property type="evidence" value="ECO:0007669"/>
    <property type="project" value="InterPro"/>
</dbReference>
<accession>M3CDV7</accession>
<proteinExistence type="inferred from homology"/>
<dbReference type="PANTHER" id="PTHR42341:SF2">
    <property type="entry name" value="HYDROPHOBIN"/>
    <property type="match status" value="1"/>
</dbReference>
<reference evidence="3 4" key="1">
    <citation type="journal article" date="2012" name="PLoS Pathog.">
        <title>Diverse lifestyles and strategies of plant pathogenesis encoded in the genomes of eighteen Dothideomycetes fungi.</title>
        <authorList>
            <person name="Ohm R.A."/>
            <person name="Feau N."/>
            <person name="Henrissat B."/>
            <person name="Schoch C.L."/>
            <person name="Horwitz B.A."/>
            <person name="Barry K.W."/>
            <person name="Condon B.J."/>
            <person name="Copeland A.C."/>
            <person name="Dhillon B."/>
            <person name="Glaser F."/>
            <person name="Hesse C.N."/>
            <person name="Kosti I."/>
            <person name="LaButti K."/>
            <person name="Lindquist E.A."/>
            <person name="Lucas S."/>
            <person name="Salamov A.A."/>
            <person name="Bradshaw R.E."/>
            <person name="Ciuffetti L."/>
            <person name="Hamelin R.C."/>
            <person name="Kema G.H.J."/>
            <person name="Lawrence C."/>
            <person name="Scott J.A."/>
            <person name="Spatafora J.W."/>
            <person name="Turgeon B.G."/>
            <person name="de Wit P.J.G.M."/>
            <person name="Zhong S."/>
            <person name="Goodwin S.B."/>
            <person name="Grigoriev I.V."/>
        </authorList>
    </citation>
    <scope>NUCLEOTIDE SEQUENCE [LARGE SCALE GENOMIC DNA]</scope>
    <source>
        <strain evidence="3 4">SO2202</strain>
    </source>
</reference>
<evidence type="ECO:0000256" key="1">
    <source>
        <dbReference type="ARBA" id="ARBA00009576"/>
    </source>
</evidence>
<dbReference type="Proteomes" id="UP000016931">
    <property type="component" value="Unassembled WGS sequence"/>
</dbReference>
<dbReference type="SUPFAM" id="SSF101751">
    <property type="entry name" value="Hydrophobin II, HfbII"/>
    <property type="match status" value="1"/>
</dbReference>
<dbReference type="AlphaFoldDB" id="M3CDV7"/>
<evidence type="ECO:0000313" key="4">
    <source>
        <dbReference type="Proteomes" id="UP000016931"/>
    </source>
</evidence>
<comment type="similarity">
    <text evidence="1">Belongs to the cerato-ulmin hydrophobin family.</text>
</comment>
<dbReference type="InterPro" id="IPR036686">
    <property type="entry name" value="Class_II_Hydrophobin_sf"/>
</dbReference>
<dbReference type="OMA" id="LCETPTG"/>
<dbReference type="CDD" id="cd23508">
    <property type="entry name" value="hydrophobin_II"/>
    <property type="match status" value="1"/>
</dbReference>
<name>M3CDV7_SPHMS</name>
<dbReference type="Gene3D" id="3.20.120.10">
    <property type="entry name" value="Hydrophobin"/>
    <property type="match status" value="1"/>
</dbReference>
<dbReference type="EMBL" id="KB456266">
    <property type="protein sequence ID" value="EMF11206.1"/>
    <property type="molecule type" value="Genomic_DNA"/>
</dbReference>
<evidence type="ECO:0000256" key="2">
    <source>
        <dbReference type="ARBA" id="ARBA00023157"/>
    </source>
</evidence>
<dbReference type="HOGENOM" id="CLU_141181_2_2_1"/>